<keyword evidence="2 4" id="KW-0863">Zinc-finger</keyword>
<sequence>MPVVYRNIQDHRHLFQVEYRDDRWPEWSVLAFLAAYFTVAQDAFPRYVEEMIQKLRDRNQTVIPDIASFTTEATVEAMASDEPTCYACMFDFSPEFSDEELKEPAVKSACGHFHGSVCLAHWVNDRNRGCPKCRQDLFSEESLFPPLALKYLRKTCHYLEKAQTFDEEIDLILSKDFELIHDESFGKLLHRLNKTATSFSRALCNLEFEVYAGQSAHHPNQGW</sequence>
<evidence type="ECO:0000256" key="4">
    <source>
        <dbReference type="PROSITE-ProRule" id="PRU00175"/>
    </source>
</evidence>
<dbReference type="PROSITE" id="PS50089">
    <property type="entry name" value="ZF_RING_2"/>
    <property type="match status" value="1"/>
</dbReference>
<evidence type="ECO:0000259" key="5">
    <source>
        <dbReference type="PROSITE" id="PS50089"/>
    </source>
</evidence>
<evidence type="ECO:0000256" key="3">
    <source>
        <dbReference type="ARBA" id="ARBA00022833"/>
    </source>
</evidence>
<reference evidence="6" key="1">
    <citation type="journal article" date="2020" name="Stud. Mycol.">
        <title>101 Dothideomycetes genomes: a test case for predicting lifestyles and emergence of pathogens.</title>
        <authorList>
            <person name="Haridas S."/>
            <person name="Albert R."/>
            <person name="Binder M."/>
            <person name="Bloem J."/>
            <person name="Labutti K."/>
            <person name="Salamov A."/>
            <person name="Andreopoulos B."/>
            <person name="Baker S."/>
            <person name="Barry K."/>
            <person name="Bills G."/>
            <person name="Bluhm B."/>
            <person name="Cannon C."/>
            <person name="Castanera R."/>
            <person name="Culley D."/>
            <person name="Daum C."/>
            <person name="Ezra D."/>
            <person name="Gonzalez J."/>
            <person name="Henrissat B."/>
            <person name="Kuo A."/>
            <person name="Liang C."/>
            <person name="Lipzen A."/>
            <person name="Lutzoni F."/>
            <person name="Magnuson J."/>
            <person name="Mondo S."/>
            <person name="Nolan M."/>
            <person name="Ohm R."/>
            <person name="Pangilinan J."/>
            <person name="Park H.-J."/>
            <person name="Ramirez L."/>
            <person name="Alfaro M."/>
            <person name="Sun H."/>
            <person name="Tritt A."/>
            <person name="Yoshinaga Y."/>
            <person name="Zwiers L.-H."/>
            <person name="Turgeon B."/>
            <person name="Goodwin S."/>
            <person name="Spatafora J."/>
            <person name="Crous P."/>
            <person name="Grigoriev I."/>
        </authorList>
    </citation>
    <scope>NUCLEOTIDE SEQUENCE</scope>
    <source>
        <strain evidence="6">CBS 122681</strain>
    </source>
</reference>
<dbReference type="Gene3D" id="3.30.40.10">
    <property type="entry name" value="Zinc/RING finger domain, C3HC4 (zinc finger)"/>
    <property type="match status" value="1"/>
</dbReference>
<accession>A0A6A6TDM5</accession>
<protein>
    <recommendedName>
        <fullName evidence="5">RING-type domain-containing protein</fullName>
    </recommendedName>
</protein>
<dbReference type="OrthoDB" id="3946702at2759"/>
<dbReference type="InterPro" id="IPR013083">
    <property type="entry name" value="Znf_RING/FYVE/PHD"/>
</dbReference>
<name>A0A6A6TDM5_9PLEO</name>
<gene>
    <name evidence="6" type="ORF">K491DRAFT_691065</name>
</gene>
<dbReference type="Proteomes" id="UP000799324">
    <property type="component" value="Unassembled WGS sequence"/>
</dbReference>
<keyword evidence="1" id="KW-0479">Metal-binding</keyword>
<dbReference type="GO" id="GO:0008270">
    <property type="term" value="F:zinc ion binding"/>
    <property type="evidence" value="ECO:0007669"/>
    <property type="project" value="UniProtKB-KW"/>
</dbReference>
<dbReference type="AlphaFoldDB" id="A0A6A6TDM5"/>
<evidence type="ECO:0000313" key="7">
    <source>
        <dbReference type="Proteomes" id="UP000799324"/>
    </source>
</evidence>
<evidence type="ECO:0000256" key="2">
    <source>
        <dbReference type="ARBA" id="ARBA00022771"/>
    </source>
</evidence>
<feature type="domain" description="RING-type" evidence="5">
    <location>
        <begin position="85"/>
        <end position="134"/>
    </location>
</feature>
<dbReference type="EMBL" id="MU004325">
    <property type="protein sequence ID" value="KAF2657417.1"/>
    <property type="molecule type" value="Genomic_DNA"/>
</dbReference>
<dbReference type="SUPFAM" id="SSF57850">
    <property type="entry name" value="RING/U-box"/>
    <property type="match status" value="1"/>
</dbReference>
<evidence type="ECO:0000313" key="6">
    <source>
        <dbReference type="EMBL" id="KAF2657417.1"/>
    </source>
</evidence>
<proteinExistence type="predicted"/>
<dbReference type="InterPro" id="IPR001841">
    <property type="entry name" value="Znf_RING"/>
</dbReference>
<dbReference type="InterPro" id="IPR018957">
    <property type="entry name" value="Znf_C3HC4_RING-type"/>
</dbReference>
<dbReference type="Pfam" id="PF00097">
    <property type="entry name" value="zf-C3HC4"/>
    <property type="match status" value="1"/>
</dbReference>
<organism evidence="6 7">
    <name type="scientific">Lophiostoma macrostomum CBS 122681</name>
    <dbReference type="NCBI Taxonomy" id="1314788"/>
    <lineage>
        <taxon>Eukaryota</taxon>
        <taxon>Fungi</taxon>
        <taxon>Dikarya</taxon>
        <taxon>Ascomycota</taxon>
        <taxon>Pezizomycotina</taxon>
        <taxon>Dothideomycetes</taxon>
        <taxon>Pleosporomycetidae</taxon>
        <taxon>Pleosporales</taxon>
        <taxon>Lophiostomataceae</taxon>
        <taxon>Lophiostoma</taxon>
    </lineage>
</organism>
<keyword evidence="3" id="KW-0862">Zinc</keyword>
<keyword evidence="7" id="KW-1185">Reference proteome</keyword>
<evidence type="ECO:0000256" key="1">
    <source>
        <dbReference type="ARBA" id="ARBA00022723"/>
    </source>
</evidence>